<accession>A0A9N9G434</accession>
<reference evidence="1" key="1">
    <citation type="submission" date="2021-06" db="EMBL/GenBank/DDBJ databases">
        <authorList>
            <person name="Kallberg Y."/>
            <person name="Tangrot J."/>
            <person name="Rosling A."/>
        </authorList>
    </citation>
    <scope>NUCLEOTIDE SEQUENCE</scope>
    <source>
        <strain evidence="1">IN212</strain>
    </source>
</reference>
<evidence type="ECO:0000313" key="1">
    <source>
        <dbReference type="EMBL" id="CAG8575770.1"/>
    </source>
</evidence>
<evidence type="ECO:0000313" key="2">
    <source>
        <dbReference type="Proteomes" id="UP000789396"/>
    </source>
</evidence>
<name>A0A9N9G434_9GLOM</name>
<comment type="caution">
    <text evidence="1">The sequence shown here is derived from an EMBL/GenBank/DDBJ whole genome shotgun (WGS) entry which is preliminary data.</text>
</comment>
<gene>
    <name evidence="1" type="ORF">RFULGI_LOCUS5639</name>
</gene>
<organism evidence="1 2">
    <name type="scientific">Racocetra fulgida</name>
    <dbReference type="NCBI Taxonomy" id="60492"/>
    <lineage>
        <taxon>Eukaryota</taxon>
        <taxon>Fungi</taxon>
        <taxon>Fungi incertae sedis</taxon>
        <taxon>Mucoromycota</taxon>
        <taxon>Glomeromycotina</taxon>
        <taxon>Glomeromycetes</taxon>
        <taxon>Diversisporales</taxon>
        <taxon>Gigasporaceae</taxon>
        <taxon>Racocetra</taxon>
    </lineage>
</organism>
<dbReference type="EMBL" id="CAJVPZ010006616">
    <property type="protein sequence ID" value="CAG8575770.1"/>
    <property type="molecule type" value="Genomic_DNA"/>
</dbReference>
<dbReference type="Proteomes" id="UP000789396">
    <property type="component" value="Unassembled WGS sequence"/>
</dbReference>
<feature type="non-terminal residue" evidence="1">
    <location>
        <position position="1"/>
    </location>
</feature>
<proteinExistence type="predicted"/>
<sequence length="150" mass="16146">YCFTSTVDFTNSAPTDNFANSASTNNFGININFISVLTTNSASTTNFISTANLVSINNLASTTDFISTANSASTADFVSTISISDNQQVSKKTIDLLKEIKTICNKVGHIQTNNDLAFFVNQLNNKYPLSQNDIDNLAAIATKERPSGTK</sequence>
<keyword evidence="2" id="KW-1185">Reference proteome</keyword>
<dbReference type="AlphaFoldDB" id="A0A9N9G434"/>
<protein>
    <submittedName>
        <fullName evidence="1">5826_t:CDS:1</fullName>
    </submittedName>
</protein>
<dbReference type="OrthoDB" id="2418606at2759"/>